<evidence type="ECO:0000256" key="7">
    <source>
        <dbReference type="ARBA" id="ARBA00047899"/>
    </source>
</evidence>
<dbReference type="Pfam" id="PF00069">
    <property type="entry name" value="Pkinase"/>
    <property type="match status" value="1"/>
</dbReference>
<feature type="region of interest" description="Disordered" evidence="10">
    <location>
        <begin position="106"/>
        <end position="127"/>
    </location>
</feature>
<feature type="compositionally biased region" description="Polar residues" evidence="10">
    <location>
        <begin position="536"/>
        <end position="551"/>
    </location>
</feature>
<evidence type="ECO:0000256" key="9">
    <source>
        <dbReference type="PROSITE-ProRule" id="PRU10141"/>
    </source>
</evidence>
<dbReference type="SUPFAM" id="SSF56112">
    <property type="entry name" value="Protein kinase-like (PK-like)"/>
    <property type="match status" value="1"/>
</dbReference>
<keyword evidence="6 9" id="KW-0067">ATP-binding</keyword>
<feature type="compositionally biased region" description="Basic and acidic residues" evidence="10">
    <location>
        <begin position="49"/>
        <end position="59"/>
    </location>
</feature>
<comment type="catalytic activity">
    <reaction evidence="7">
        <text>L-threonyl-[protein] + ATP = O-phospho-L-threonyl-[protein] + ADP + H(+)</text>
        <dbReference type="Rhea" id="RHEA:46608"/>
        <dbReference type="Rhea" id="RHEA-COMP:11060"/>
        <dbReference type="Rhea" id="RHEA-COMP:11605"/>
        <dbReference type="ChEBI" id="CHEBI:15378"/>
        <dbReference type="ChEBI" id="CHEBI:30013"/>
        <dbReference type="ChEBI" id="CHEBI:30616"/>
        <dbReference type="ChEBI" id="CHEBI:61977"/>
        <dbReference type="ChEBI" id="CHEBI:456216"/>
        <dbReference type="EC" id="2.7.11.1"/>
    </reaction>
</comment>
<feature type="region of interest" description="Disordered" evidence="10">
    <location>
        <begin position="813"/>
        <end position="833"/>
    </location>
</feature>
<dbReference type="FunFam" id="3.30.200.20:FF:000003">
    <property type="entry name" value="Non-specific serine/threonine protein kinase"/>
    <property type="match status" value="1"/>
</dbReference>
<dbReference type="GO" id="GO:0035556">
    <property type="term" value="P:intracellular signal transduction"/>
    <property type="evidence" value="ECO:0007669"/>
    <property type="project" value="TreeGrafter"/>
</dbReference>
<dbReference type="FunFam" id="1.10.510.10:FF:000592">
    <property type="entry name" value="CAMK family protein kinase"/>
    <property type="match status" value="1"/>
</dbReference>
<dbReference type="EMBL" id="CAMPGE010023678">
    <property type="protein sequence ID" value="CAI2381589.1"/>
    <property type="molecule type" value="Genomic_DNA"/>
</dbReference>
<feature type="region of interest" description="Disordered" evidence="10">
    <location>
        <begin position="536"/>
        <end position="585"/>
    </location>
</feature>
<evidence type="ECO:0000256" key="2">
    <source>
        <dbReference type="ARBA" id="ARBA00022527"/>
    </source>
</evidence>
<feature type="region of interest" description="Disordered" evidence="10">
    <location>
        <begin position="49"/>
        <end position="81"/>
    </location>
</feature>
<evidence type="ECO:0000256" key="4">
    <source>
        <dbReference type="ARBA" id="ARBA00022741"/>
    </source>
</evidence>
<keyword evidence="4 9" id="KW-0547">Nucleotide-binding</keyword>
<dbReference type="InterPro" id="IPR008271">
    <property type="entry name" value="Ser/Thr_kinase_AS"/>
</dbReference>
<keyword evidence="5" id="KW-0418">Kinase</keyword>
<keyword evidence="2" id="KW-0723">Serine/threonine-protein kinase</keyword>
<keyword evidence="13" id="KW-1185">Reference proteome</keyword>
<dbReference type="PANTHER" id="PTHR24346:SF82">
    <property type="entry name" value="KP78A-RELATED"/>
    <property type="match status" value="1"/>
</dbReference>
<proteinExistence type="predicted"/>
<dbReference type="PROSITE" id="PS00108">
    <property type="entry name" value="PROTEIN_KINASE_ST"/>
    <property type="match status" value="1"/>
</dbReference>
<dbReference type="CDD" id="cd14003">
    <property type="entry name" value="STKc_AMPK-like"/>
    <property type="match status" value="1"/>
</dbReference>
<dbReference type="Proteomes" id="UP001295684">
    <property type="component" value="Unassembled WGS sequence"/>
</dbReference>
<comment type="catalytic activity">
    <reaction evidence="8">
        <text>L-seryl-[protein] + ATP = O-phospho-L-seryl-[protein] + ADP + H(+)</text>
        <dbReference type="Rhea" id="RHEA:17989"/>
        <dbReference type="Rhea" id="RHEA-COMP:9863"/>
        <dbReference type="Rhea" id="RHEA-COMP:11604"/>
        <dbReference type="ChEBI" id="CHEBI:15378"/>
        <dbReference type="ChEBI" id="CHEBI:29999"/>
        <dbReference type="ChEBI" id="CHEBI:30616"/>
        <dbReference type="ChEBI" id="CHEBI:83421"/>
        <dbReference type="ChEBI" id="CHEBI:456216"/>
        <dbReference type="EC" id="2.7.11.1"/>
    </reaction>
</comment>
<name>A0AAD2D577_EUPCR</name>
<dbReference type="InterPro" id="IPR000719">
    <property type="entry name" value="Prot_kinase_dom"/>
</dbReference>
<feature type="compositionally biased region" description="Low complexity" evidence="10">
    <location>
        <begin position="571"/>
        <end position="582"/>
    </location>
</feature>
<organism evidence="12 13">
    <name type="scientific">Euplotes crassus</name>
    <dbReference type="NCBI Taxonomy" id="5936"/>
    <lineage>
        <taxon>Eukaryota</taxon>
        <taxon>Sar</taxon>
        <taxon>Alveolata</taxon>
        <taxon>Ciliophora</taxon>
        <taxon>Intramacronucleata</taxon>
        <taxon>Spirotrichea</taxon>
        <taxon>Hypotrichia</taxon>
        <taxon>Euplotida</taxon>
        <taxon>Euplotidae</taxon>
        <taxon>Moneuplotes</taxon>
    </lineage>
</organism>
<evidence type="ECO:0000256" key="10">
    <source>
        <dbReference type="SAM" id="MobiDB-lite"/>
    </source>
</evidence>
<feature type="compositionally biased region" description="Polar residues" evidence="10">
    <location>
        <begin position="824"/>
        <end position="833"/>
    </location>
</feature>
<dbReference type="EC" id="2.7.11.1" evidence="1"/>
<evidence type="ECO:0000256" key="8">
    <source>
        <dbReference type="ARBA" id="ARBA00048679"/>
    </source>
</evidence>
<dbReference type="GO" id="GO:0005524">
    <property type="term" value="F:ATP binding"/>
    <property type="evidence" value="ECO:0007669"/>
    <property type="project" value="UniProtKB-UniRule"/>
</dbReference>
<feature type="domain" description="Protein kinase" evidence="11">
    <location>
        <begin position="134"/>
        <end position="386"/>
    </location>
</feature>
<feature type="compositionally biased region" description="Low complexity" evidence="10">
    <location>
        <begin position="116"/>
        <end position="127"/>
    </location>
</feature>
<dbReference type="SMART" id="SM00220">
    <property type="entry name" value="S_TKc"/>
    <property type="match status" value="1"/>
</dbReference>
<feature type="region of interest" description="Disordered" evidence="10">
    <location>
        <begin position="783"/>
        <end position="802"/>
    </location>
</feature>
<evidence type="ECO:0000313" key="12">
    <source>
        <dbReference type="EMBL" id="CAI2381589.1"/>
    </source>
</evidence>
<evidence type="ECO:0000256" key="6">
    <source>
        <dbReference type="ARBA" id="ARBA00022840"/>
    </source>
</evidence>
<evidence type="ECO:0000256" key="1">
    <source>
        <dbReference type="ARBA" id="ARBA00012513"/>
    </source>
</evidence>
<dbReference type="PROSITE" id="PS50011">
    <property type="entry name" value="PROTEIN_KINASE_DOM"/>
    <property type="match status" value="1"/>
</dbReference>
<sequence length="833" mass="93782">MAEHGPRKALDFSDQSEIIDTSQNAKAAFGVINADTSCIKKLEYSAQKKERSHSNKHQELNSQIIPEKGKSGKKSFIGNNRPQEIDNRIEDLEDNEAQGVYQKITQRESNTKTHLSTSASSKTGHTSSSNIGHYILGKSIGKGTFGKVKEGTHILTGQKVAIKILEKEKIADSADVERVAREIHILKIIRHPHLIQLFEIIETPKQLFLVMEYTEGGELFNYIVAKSRLREKEACKFFQQIISGVEYIHKLRICHRDLKPENLLLDKNKNIKLIDFGLSNTYKQGSTLKTACGSPCYAAPEVVAGKKYHGLMVDIWSCGVILFAMVCGYLPFEDPDTGKLYKKILGANYQIPGHVSPECKDLMRKILDTNPNTRITIQEIRNHPWYNLAVPDEKEGIIVGVNPIPVNNKILDALESYGFNFDLNDSKTVLGKINPAKVSCKIYTKKCIELNKHNHFTTSYYLLLNQWELNNGKLNIEISESMDRLGRKTSFPLQFKSSCRGNSVQIKDKNKIDPFAHLTPVARRFIEDSNIVTNSKAYSQNPNNRVNSTRINNKRRSKKPTPSDVFSTEKSSSPQSSARRPAINNYTKFTTTMVGSFRNKSGYSAPDAKRNSGYDTAKGSFFDSRGLNGSTKGEKRSSPYSLKRKPQLPNVSKQRVVIRSNNERYHYSQNSAYPNSIVNPNSSIRAGNNSAKRGTKIQNNSFQIVNNFMQTNYNGFGIGNFNQTQAQARKTTYGSLAYPSKNIQKPLNIVNFNKKSNLYNMKNLGYNPNISVATTTKESLRIHKSNKAGSSERRRVSDSGQKERFNCVGQLFGKQLGNHDKKPSVSTHQKIRR</sequence>
<evidence type="ECO:0000313" key="13">
    <source>
        <dbReference type="Proteomes" id="UP001295684"/>
    </source>
</evidence>
<evidence type="ECO:0000259" key="11">
    <source>
        <dbReference type="PROSITE" id="PS50011"/>
    </source>
</evidence>
<evidence type="ECO:0000256" key="3">
    <source>
        <dbReference type="ARBA" id="ARBA00022679"/>
    </source>
</evidence>
<comment type="caution">
    <text evidence="12">The sequence shown here is derived from an EMBL/GenBank/DDBJ whole genome shotgun (WGS) entry which is preliminary data.</text>
</comment>
<dbReference type="InterPro" id="IPR011009">
    <property type="entry name" value="Kinase-like_dom_sf"/>
</dbReference>
<dbReference type="AlphaFoldDB" id="A0AAD2D577"/>
<gene>
    <name evidence="12" type="ORF">ECRASSUSDP1_LOCUS23046</name>
</gene>
<feature type="compositionally biased region" description="Basic and acidic residues" evidence="10">
    <location>
        <begin position="790"/>
        <end position="802"/>
    </location>
</feature>
<feature type="region of interest" description="Disordered" evidence="10">
    <location>
        <begin position="597"/>
        <end position="652"/>
    </location>
</feature>
<evidence type="ECO:0000256" key="5">
    <source>
        <dbReference type="ARBA" id="ARBA00022777"/>
    </source>
</evidence>
<protein>
    <recommendedName>
        <fullName evidence="1">non-specific serine/threonine protein kinase</fullName>
        <ecNumber evidence="1">2.7.11.1</ecNumber>
    </recommendedName>
</protein>
<dbReference type="PANTHER" id="PTHR24346">
    <property type="entry name" value="MAP/MICROTUBULE AFFINITY-REGULATING KINASE"/>
    <property type="match status" value="1"/>
</dbReference>
<dbReference type="PROSITE" id="PS00107">
    <property type="entry name" value="PROTEIN_KINASE_ATP"/>
    <property type="match status" value="1"/>
</dbReference>
<feature type="binding site" evidence="9">
    <location>
        <position position="163"/>
    </location>
    <ligand>
        <name>ATP</name>
        <dbReference type="ChEBI" id="CHEBI:30616"/>
    </ligand>
</feature>
<dbReference type="GO" id="GO:0005737">
    <property type="term" value="C:cytoplasm"/>
    <property type="evidence" value="ECO:0007669"/>
    <property type="project" value="TreeGrafter"/>
</dbReference>
<dbReference type="InterPro" id="IPR017441">
    <property type="entry name" value="Protein_kinase_ATP_BS"/>
</dbReference>
<dbReference type="GO" id="GO:0004674">
    <property type="term" value="F:protein serine/threonine kinase activity"/>
    <property type="evidence" value="ECO:0007669"/>
    <property type="project" value="UniProtKB-KW"/>
</dbReference>
<keyword evidence="3" id="KW-0808">Transferase</keyword>
<dbReference type="Gene3D" id="1.10.510.10">
    <property type="entry name" value="Transferase(Phosphotransferase) domain 1"/>
    <property type="match status" value="1"/>
</dbReference>
<accession>A0AAD2D577</accession>
<reference evidence="12" key="1">
    <citation type="submission" date="2023-07" db="EMBL/GenBank/DDBJ databases">
        <authorList>
            <consortium name="AG Swart"/>
            <person name="Singh M."/>
            <person name="Singh A."/>
            <person name="Seah K."/>
            <person name="Emmerich C."/>
        </authorList>
    </citation>
    <scope>NUCLEOTIDE SEQUENCE</scope>
    <source>
        <strain evidence="12">DP1</strain>
    </source>
</reference>